<organism evidence="1 2">
    <name type="scientific">Calocera cornea HHB12733</name>
    <dbReference type="NCBI Taxonomy" id="1353952"/>
    <lineage>
        <taxon>Eukaryota</taxon>
        <taxon>Fungi</taxon>
        <taxon>Dikarya</taxon>
        <taxon>Basidiomycota</taxon>
        <taxon>Agaricomycotina</taxon>
        <taxon>Dacrymycetes</taxon>
        <taxon>Dacrymycetales</taxon>
        <taxon>Dacrymycetaceae</taxon>
        <taxon>Calocera</taxon>
    </lineage>
</organism>
<reference evidence="1 2" key="1">
    <citation type="journal article" date="2016" name="Mol. Biol. Evol.">
        <title>Comparative Genomics of Early-Diverging Mushroom-Forming Fungi Provides Insights into the Origins of Lignocellulose Decay Capabilities.</title>
        <authorList>
            <person name="Nagy L.G."/>
            <person name="Riley R."/>
            <person name="Tritt A."/>
            <person name="Adam C."/>
            <person name="Daum C."/>
            <person name="Floudas D."/>
            <person name="Sun H."/>
            <person name="Yadav J.S."/>
            <person name="Pangilinan J."/>
            <person name="Larsson K.H."/>
            <person name="Matsuura K."/>
            <person name="Barry K."/>
            <person name="Labutti K."/>
            <person name="Kuo R."/>
            <person name="Ohm R.A."/>
            <person name="Bhattacharya S.S."/>
            <person name="Shirouzu T."/>
            <person name="Yoshinaga Y."/>
            <person name="Martin F.M."/>
            <person name="Grigoriev I.V."/>
            <person name="Hibbett D.S."/>
        </authorList>
    </citation>
    <scope>NUCLEOTIDE SEQUENCE [LARGE SCALE GENOMIC DNA]</scope>
    <source>
        <strain evidence="1 2">HHB12733</strain>
    </source>
</reference>
<protein>
    <recommendedName>
        <fullName evidence="3">Hemerythrin-like domain-containing protein</fullName>
    </recommendedName>
</protein>
<dbReference type="InParanoid" id="A0A165FD86"/>
<sequence>MSSAESWPCWEDPVVIAARDFCLKVGMEQPPSDRYAWDRWNMAHVHTILMNRLEATYKNASHIAANDYATYWAVAYADVHFVLDHHVSEEEFYFPCLTGGIMEPNTKQHAEFAKQVEDTLMYLGTVDPSKQDSQPFSASAFRASIEVWLRTGAQHMHDELTTLEAENLKQAGVTLQQLEDAIKSVAKHRAETEDVHALPAMMYADPGTKFPSDAPWFVPNLLAPAMAYATGLGRMKYYWKARRWETTAPNAHPQSLS</sequence>
<dbReference type="PANTHER" id="PTHR38048:SF2">
    <property type="entry name" value="HEMERYTHRIN-LIKE DOMAIN-CONTAINING PROTEIN"/>
    <property type="match status" value="1"/>
</dbReference>
<evidence type="ECO:0008006" key="3">
    <source>
        <dbReference type="Google" id="ProtNLM"/>
    </source>
</evidence>
<dbReference type="OrthoDB" id="58416at2759"/>
<proteinExistence type="predicted"/>
<accession>A0A165FD86</accession>
<dbReference type="AlphaFoldDB" id="A0A165FD86"/>
<dbReference type="Proteomes" id="UP000076842">
    <property type="component" value="Unassembled WGS sequence"/>
</dbReference>
<gene>
    <name evidence="1" type="ORF">CALCODRAFT_497221</name>
</gene>
<evidence type="ECO:0000313" key="2">
    <source>
        <dbReference type="Proteomes" id="UP000076842"/>
    </source>
</evidence>
<keyword evidence="2" id="KW-1185">Reference proteome</keyword>
<dbReference type="PANTHER" id="PTHR38048">
    <property type="entry name" value="EXPRESSED PROTEIN"/>
    <property type="match status" value="1"/>
</dbReference>
<evidence type="ECO:0000313" key="1">
    <source>
        <dbReference type="EMBL" id="KZT56579.1"/>
    </source>
</evidence>
<name>A0A165FD86_9BASI</name>
<dbReference type="InterPro" id="IPR053206">
    <property type="entry name" value="Dimeric_xanthone_biosynth"/>
</dbReference>
<dbReference type="EMBL" id="KV423975">
    <property type="protein sequence ID" value="KZT56579.1"/>
    <property type="molecule type" value="Genomic_DNA"/>
</dbReference>